<organism evidence="3 4">
    <name type="scientific">Rhizobium lusitanum</name>
    <dbReference type="NCBI Taxonomy" id="293958"/>
    <lineage>
        <taxon>Bacteria</taxon>
        <taxon>Pseudomonadati</taxon>
        <taxon>Pseudomonadota</taxon>
        <taxon>Alphaproteobacteria</taxon>
        <taxon>Hyphomicrobiales</taxon>
        <taxon>Rhizobiaceae</taxon>
        <taxon>Rhizobium/Agrobacterium group</taxon>
        <taxon>Rhizobium</taxon>
    </lineage>
</organism>
<dbReference type="InterPro" id="IPR029063">
    <property type="entry name" value="SAM-dependent_MTases_sf"/>
</dbReference>
<proteinExistence type="predicted"/>
<evidence type="ECO:0000313" key="3">
    <source>
        <dbReference type="EMBL" id="NEI68816.1"/>
    </source>
</evidence>
<evidence type="ECO:0000256" key="1">
    <source>
        <dbReference type="SAM" id="Phobius"/>
    </source>
</evidence>
<sequence>MSVDATEEFKPIPVRKGSGPLHSLLYGLRLIVDLQLLTCTRFLRPRLEPVEGTILDVGCGEMPFRSLMRPQVRYTGLDVPQATSFGMRDHKEIVAFDGTTIPFPDACFDTLLCTEVLEHAVDPVTLIAEMHRVLRPGGTLLVTVPFAARVHHAPYDFNRFTRFRLVAMFSAFDELEILERGNDIAVIANKLIVLCVRLAKPKKIRDLLWTGPLSVLLAPCAIVALLSAHLSLCIGAGSKNDPLGYGVVARKSPK</sequence>
<dbReference type="Pfam" id="PF08241">
    <property type="entry name" value="Methyltransf_11"/>
    <property type="match status" value="1"/>
</dbReference>
<gene>
    <name evidence="3" type="ORF">GR212_04460</name>
</gene>
<evidence type="ECO:0000313" key="4">
    <source>
        <dbReference type="Proteomes" id="UP000483035"/>
    </source>
</evidence>
<dbReference type="SUPFAM" id="SSF53335">
    <property type="entry name" value="S-adenosyl-L-methionine-dependent methyltransferases"/>
    <property type="match status" value="1"/>
</dbReference>
<dbReference type="InterPro" id="IPR013216">
    <property type="entry name" value="Methyltransf_11"/>
</dbReference>
<dbReference type="Gene3D" id="3.40.50.150">
    <property type="entry name" value="Vaccinia Virus protein VP39"/>
    <property type="match status" value="1"/>
</dbReference>
<keyword evidence="1" id="KW-0812">Transmembrane</keyword>
<keyword evidence="3" id="KW-0808">Transferase</keyword>
<keyword evidence="1" id="KW-0472">Membrane</keyword>
<feature type="transmembrane region" description="Helical" evidence="1">
    <location>
        <begin position="207"/>
        <end position="230"/>
    </location>
</feature>
<dbReference type="GO" id="GO:0032259">
    <property type="term" value="P:methylation"/>
    <property type="evidence" value="ECO:0007669"/>
    <property type="project" value="UniProtKB-KW"/>
</dbReference>
<keyword evidence="1" id="KW-1133">Transmembrane helix</keyword>
<dbReference type="GO" id="GO:0008757">
    <property type="term" value="F:S-adenosylmethionine-dependent methyltransferase activity"/>
    <property type="evidence" value="ECO:0007669"/>
    <property type="project" value="InterPro"/>
</dbReference>
<dbReference type="Proteomes" id="UP000483035">
    <property type="component" value="Unassembled WGS sequence"/>
</dbReference>
<accession>A0A6L9U3G7</accession>
<evidence type="ECO:0000259" key="2">
    <source>
        <dbReference type="Pfam" id="PF08241"/>
    </source>
</evidence>
<keyword evidence="3" id="KW-0489">Methyltransferase</keyword>
<name>A0A6L9U3G7_9HYPH</name>
<comment type="caution">
    <text evidence="3">The sequence shown here is derived from an EMBL/GenBank/DDBJ whole genome shotgun (WGS) entry which is preliminary data.</text>
</comment>
<dbReference type="EMBL" id="WUEY01000002">
    <property type="protein sequence ID" value="NEI68816.1"/>
    <property type="molecule type" value="Genomic_DNA"/>
</dbReference>
<dbReference type="RefSeq" id="WP_163985261.1">
    <property type="nucleotide sequence ID" value="NZ_WUEY01000002.1"/>
</dbReference>
<feature type="domain" description="Methyltransferase type 11" evidence="2">
    <location>
        <begin position="55"/>
        <end position="141"/>
    </location>
</feature>
<dbReference type="AlphaFoldDB" id="A0A6L9U3G7"/>
<protein>
    <submittedName>
        <fullName evidence="3">Methyltransferase domain-containing protein</fullName>
    </submittedName>
</protein>
<reference evidence="3 4" key="1">
    <citation type="submission" date="2019-12" db="EMBL/GenBank/DDBJ databases">
        <title>Rhizobium genotypes associated with high levels of biological nitrogen fixation by grain legumes in a temperate-maritime cropping system.</title>
        <authorList>
            <person name="Maluk M."/>
            <person name="Francesc Ferrando Molina F."/>
            <person name="Lopez Del Egido L."/>
            <person name="Lafos M."/>
            <person name="Langarica-Fuentes A."/>
            <person name="Gebre Yohannes G."/>
            <person name="Young M.W."/>
            <person name="Martin P."/>
            <person name="Gantlett R."/>
            <person name="Kenicer G."/>
            <person name="Hawes C."/>
            <person name="Begg G.S."/>
            <person name="Quilliam R.S."/>
            <person name="Squire G.R."/>
            <person name="Poole P.S."/>
            <person name="Young P.W."/>
            <person name="Iannetta P.M."/>
            <person name="James E.K."/>
        </authorList>
    </citation>
    <scope>NUCLEOTIDE SEQUENCE [LARGE SCALE GENOMIC DNA]</scope>
    <source>
        <strain evidence="3 4">JHI1118</strain>
    </source>
</reference>
<dbReference type="CDD" id="cd02440">
    <property type="entry name" value="AdoMet_MTases"/>
    <property type="match status" value="1"/>
</dbReference>